<evidence type="ECO:0000256" key="1">
    <source>
        <dbReference type="ARBA" id="ARBA00006817"/>
    </source>
</evidence>
<gene>
    <name evidence="3" type="ORF">ACFS5N_13600</name>
</gene>
<comment type="similarity">
    <text evidence="1">Belongs to the AHA1 family.</text>
</comment>
<dbReference type="RefSeq" id="WP_377186395.1">
    <property type="nucleotide sequence ID" value="NZ_JBHUPD010000002.1"/>
</dbReference>
<evidence type="ECO:0000313" key="4">
    <source>
        <dbReference type="Proteomes" id="UP001597557"/>
    </source>
</evidence>
<protein>
    <submittedName>
        <fullName evidence="3">SRPBCC domain-containing protein</fullName>
    </submittedName>
</protein>
<accession>A0ABW5YER6</accession>
<feature type="domain" description="Activator of Hsp90 ATPase homologue 1/2-like C-terminal" evidence="2">
    <location>
        <begin position="13"/>
        <end position="138"/>
    </location>
</feature>
<dbReference type="SUPFAM" id="SSF55961">
    <property type="entry name" value="Bet v1-like"/>
    <property type="match status" value="1"/>
</dbReference>
<comment type="caution">
    <text evidence="3">The sequence shown here is derived from an EMBL/GenBank/DDBJ whole genome shotgun (WGS) entry which is preliminary data.</text>
</comment>
<dbReference type="InterPro" id="IPR023393">
    <property type="entry name" value="START-like_dom_sf"/>
</dbReference>
<name>A0ABW5YER6_9SPHI</name>
<evidence type="ECO:0000313" key="3">
    <source>
        <dbReference type="EMBL" id="MFD2873514.1"/>
    </source>
</evidence>
<dbReference type="Gene3D" id="3.30.530.20">
    <property type="match status" value="1"/>
</dbReference>
<keyword evidence="4" id="KW-1185">Reference proteome</keyword>
<dbReference type="Pfam" id="PF08327">
    <property type="entry name" value="AHSA1"/>
    <property type="match status" value="1"/>
</dbReference>
<dbReference type="Proteomes" id="UP001597557">
    <property type="component" value="Unassembled WGS sequence"/>
</dbReference>
<proteinExistence type="inferred from homology"/>
<dbReference type="CDD" id="cd07814">
    <property type="entry name" value="SRPBCC_CalC_Aha1-like"/>
    <property type="match status" value="1"/>
</dbReference>
<reference evidence="4" key="1">
    <citation type="journal article" date="2019" name="Int. J. Syst. Evol. Microbiol.">
        <title>The Global Catalogue of Microorganisms (GCM) 10K type strain sequencing project: providing services to taxonomists for standard genome sequencing and annotation.</title>
        <authorList>
            <consortium name="The Broad Institute Genomics Platform"/>
            <consortium name="The Broad Institute Genome Sequencing Center for Infectious Disease"/>
            <person name="Wu L."/>
            <person name="Ma J."/>
        </authorList>
    </citation>
    <scope>NUCLEOTIDE SEQUENCE [LARGE SCALE GENOMIC DNA]</scope>
    <source>
        <strain evidence="4">KCTC 22437</strain>
    </source>
</reference>
<sequence length="140" mass="15975">MDTAVIVIERTYDAPVERVWDALTDIDKLNQWFFKLEDFKATPGFAFSFSGNDNGVKVVHECVVTEVVPMQKLTYSFIYQGYPQKSYVSFALFPDGDKTKLVLTHSELEEIAKGSPMYGRHKFLGGWTYLTGKLAEFLDK</sequence>
<dbReference type="InterPro" id="IPR013538">
    <property type="entry name" value="ASHA1/2-like_C"/>
</dbReference>
<organism evidence="3 4">
    <name type="scientific">Mucilaginibacter ximonensis</name>
    <dbReference type="NCBI Taxonomy" id="538021"/>
    <lineage>
        <taxon>Bacteria</taxon>
        <taxon>Pseudomonadati</taxon>
        <taxon>Bacteroidota</taxon>
        <taxon>Sphingobacteriia</taxon>
        <taxon>Sphingobacteriales</taxon>
        <taxon>Sphingobacteriaceae</taxon>
        <taxon>Mucilaginibacter</taxon>
    </lineage>
</organism>
<dbReference type="EMBL" id="JBHUPD010000002">
    <property type="protein sequence ID" value="MFD2873514.1"/>
    <property type="molecule type" value="Genomic_DNA"/>
</dbReference>
<evidence type="ECO:0000259" key="2">
    <source>
        <dbReference type="Pfam" id="PF08327"/>
    </source>
</evidence>